<sequence>MLFKASLLLVGTLAVASQALEFVAATHESNDNNPLLKRQTQICKAVAPPVTCERSCGIGYAQCVYPNMCYNPGQGESCCSNGKYCRAGTYCTDTGCCPNGSTLEQCGAIRRLSVIPPPQAQVSTPASSPAPSTNSTRPASTSTASSRAIIPTGTGSPSTPGRNTTVTTAAPPQQTKNAASQLQSAAMALGLGVMGALAALM</sequence>
<accession>A0ACB8V5L6</accession>
<reference evidence="1" key="1">
    <citation type="journal article" date="2022" name="bioRxiv">
        <title>Population genetic analysis of Ophidiomyces ophidiicola, the causative agent of snake fungal disease, indicates recent introductions to the USA.</title>
        <authorList>
            <person name="Ladner J.T."/>
            <person name="Palmer J.M."/>
            <person name="Ettinger C.L."/>
            <person name="Stajich J.E."/>
            <person name="Farrell T.M."/>
            <person name="Glorioso B.M."/>
            <person name="Lawson B."/>
            <person name="Price S.J."/>
            <person name="Stengle A.G."/>
            <person name="Grear D.A."/>
            <person name="Lorch J.M."/>
        </authorList>
    </citation>
    <scope>NUCLEOTIDE SEQUENCE</scope>
    <source>
        <strain evidence="1">NWHC 24266-5</strain>
    </source>
</reference>
<comment type="caution">
    <text evidence="1">The sequence shown here is derived from an EMBL/GenBank/DDBJ whole genome shotgun (WGS) entry which is preliminary data.</text>
</comment>
<evidence type="ECO:0000313" key="1">
    <source>
        <dbReference type="EMBL" id="KAI2393497.1"/>
    </source>
</evidence>
<gene>
    <name evidence="1" type="ORF">LOY88_000097</name>
</gene>
<protein>
    <submittedName>
        <fullName evidence="1">Uncharacterized protein</fullName>
    </submittedName>
</protein>
<organism evidence="1">
    <name type="scientific">Ophidiomyces ophidiicola</name>
    <dbReference type="NCBI Taxonomy" id="1387563"/>
    <lineage>
        <taxon>Eukaryota</taxon>
        <taxon>Fungi</taxon>
        <taxon>Dikarya</taxon>
        <taxon>Ascomycota</taxon>
        <taxon>Pezizomycotina</taxon>
        <taxon>Eurotiomycetes</taxon>
        <taxon>Eurotiomycetidae</taxon>
        <taxon>Onygenales</taxon>
        <taxon>Onygenaceae</taxon>
        <taxon>Ophidiomyces</taxon>
    </lineage>
</organism>
<proteinExistence type="predicted"/>
<name>A0ACB8V5L6_9EURO</name>
<dbReference type="EMBL" id="JALBCA010000002">
    <property type="protein sequence ID" value="KAI2393497.1"/>
    <property type="molecule type" value="Genomic_DNA"/>
</dbReference>